<dbReference type="PATRIC" id="fig|1256908.3.peg.1056"/>
<evidence type="ECO:0008006" key="4">
    <source>
        <dbReference type="Google" id="ProtNLM"/>
    </source>
</evidence>
<name>U2Q0G5_EUBRA</name>
<protein>
    <recommendedName>
        <fullName evidence="4">DUF997 family protein</fullName>
    </recommendedName>
</protein>
<dbReference type="InterPro" id="IPR010398">
    <property type="entry name" value="DUF997"/>
</dbReference>
<keyword evidence="3" id="KW-1185">Reference proteome</keyword>
<evidence type="ECO:0000256" key="1">
    <source>
        <dbReference type="SAM" id="Phobius"/>
    </source>
</evidence>
<keyword evidence="1" id="KW-1133">Transmembrane helix</keyword>
<reference evidence="2 3" key="1">
    <citation type="submission" date="2013-06" db="EMBL/GenBank/DDBJ databases">
        <authorList>
            <person name="Weinstock G."/>
            <person name="Sodergren E."/>
            <person name="Lobos E.A."/>
            <person name="Fulton L."/>
            <person name="Fulton R."/>
            <person name="Courtney L."/>
            <person name="Fronick C."/>
            <person name="O'Laughlin M."/>
            <person name="Godfrey J."/>
            <person name="Wilson R.M."/>
            <person name="Miner T."/>
            <person name="Farmer C."/>
            <person name="Delehaunty K."/>
            <person name="Cordes M."/>
            <person name="Minx P."/>
            <person name="Tomlinson C."/>
            <person name="Chen J."/>
            <person name="Wollam A."/>
            <person name="Pepin K.H."/>
            <person name="Bhonagiri V."/>
            <person name="Zhang X."/>
            <person name="Warren W."/>
            <person name="Mitreva M."/>
            <person name="Mardis E.R."/>
            <person name="Wilson R.K."/>
        </authorList>
    </citation>
    <scope>NUCLEOTIDE SEQUENCE [LARGE SCALE GENOMIC DNA]</scope>
    <source>
        <strain evidence="2 3">ATCC 29099</strain>
    </source>
</reference>
<dbReference type="Proteomes" id="UP000016608">
    <property type="component" value="Unassembled WGS sequence"/>
</dbReference>
<organism evidence="2 3">
    <name type="scientific">Eubacterium ramulus ATCC 29099</name>
    <dbReference type="NCBI Taxonomy" id="1256908"/>
    <lineage>
        <taxon>Bacteria</taxon>
        <taxon>Bacillati</taxon>
        <taxon>Bacillota</taxon>
        <taxon>Clostridia</taxon>
        <taxon>Eubacteriales</taxon>
        <taxon>Eubacteriaceae</taxon>
        <taxon>Eubacterium</taxon>
    </lineage>
</organism>
<dbReference type="PANTHER" id="PTHR39174">
    <property type="entry name" value="INNER MEMBRANE PROTEIN-RELATED"/>
    <property type="match status" value="1"/>
</dbReference>
<dbReference type="HOGENOM" id="CLU_164643_1_0_9"/>
<dbReference type="EMBL" id="AWVJ01000069">
    <property type="protein sequence ID" value="ERK49449.1"/>
    <property type="molecule type" value="Genomic_DNA"/>
</dbReference>
<gene>
    <name evidence="2" type="ORF">HMPREF0373_01146</name>
</gene>
<dbReference type="AlphaFoldDB" id="U2Q0G5"/>
<dbReference type="Pfam" id="PF06196">
    <property type="entry name" value="DUF997"/>
    <property type="match status" value="1"/>
</dbReference>
<evidence type="ECO:0000313" key="2">
    <source>
        <dbReference type="EMBL" id="ERK49449.1"/>
    </source>
</evidence>
<evidence type="ECO:0000313" key="3">
    <source>
        <dbReference type="Proteomes" id="UP000016608"/>
    </source>
</evidence>
<keyword evidence="1" id="KW-0812">Transmembrane</keyword>
<dbReference type="eggNOG" id="ENOG5032YS7">
    <property type="taxonomic scope" value="Bacteria"/>
</dbReference>
<sequence>MREDVMKRKEKLRQIAKEAKSVLWAVIAIIVFWIVAGFGVSKLHITIFHTPLWAVTGCIGTWIFSIIVVVYLMKRVFKDFDLEEENADE</sequence>
<feature type="transmembrane region" description="Helical" evidence="1">
    <location>
        <begin position="52"/>
        <end position="73"/>
    </location>
</feature>
<keyword evidence="1" id="KW-0472">Membrane</keyword>
<feature type="transmembrane region" description="Helical" evidence="1">
    <location>
        <begin position="21"/>
        <end position="40"/>
    </location>
</feature>
<proteinExistence type="predicted"/>
<dbReference type="PANTHER" id="PTHR39174:SF1">
    <property type="entry name" value="INNER MEMBRANE PROTEIN"/>
    <property type="match status" value="1"/>
</dbReference>
<comment type="caution">
    <text evidence="2">The sequence shown here is derived from an EMBL/GenBank/DDBJ whole genome shotgun (WGS) entry which is preliminary data.</text>
</comment>
<accession>U2Q0G5</accession>